<dbReference type="SUPFAM" id="SSF51182">
    <property type="entry name" value="RmlC-like cupins"/>
    <property type="match status" value="1"/>
</dbReference>
<dbReference type="InterPro" id="IPR011051">
    <property type="entry name" value="RmlC_Cupin_sf"/>
</dbReference>
<dbReference type="Gene3D" id="2.60.120.10">
    <property type="entry name" value="Jelly Rolls"/>
    <property type="match status" value="2"/>
</dbReference>
<evidence type="ECO:0000256" key="1">
    <source>
        <dbReference type="ARBA" id="ARBA00022723"/>
    </source>
</evidence>
<dbReference type="GO" id="GO:0046872">
    <property type="term" value="F:metal ion binding"/>
    <property type="evidence" value="ECO:0007669"/>
    <property type="project" value="UniProtKB-KW"/>
</dbReference>
<dbReference type="EMBL" id="QGUI01000563">
    <property type="protein sequence ID" value="PZM94659.1"/>
    <property type="molecule type" value="Genomic_DNA"/>
</dbReference>
<evidence type="ECO:0000259" key="2">
    <source>
        <dbReference type="Pfam" id="PF07883"/>
    </source>
</evidence>
<keyword evidence="1" id="KW-0479">Metal-binding</keyword>
<dbReference type="PANTHER" id="PTHR35848">
    <property type="entry name" value="OXALATE-BINDING PROTEIN"/>
    <property type="match status" value="1"/>
</dbReference>
<reference evidence="3" key="1">
    <citation type="submission" date="2018-05" db="EMBL/GenBank/DDBJ databases">
        <authorList>
            <person name="Lanie J.A."/>
            <person name="Ng W.-L."/>
            <person name="Kazmierczak K.M."/>
            <person name="Andrzejewski T.M."/>
            <person name="Davidsen T.M."/>
            <person name="Wayne K.J."/>
            <person name="Tettelin H."/>
            <person name="Glass J.I."/>
            <person name="Rusch D."/>
            <person name="Podicherti R."/>
            <person name="Tsui H.-C.T."/>
            <person name="Winkler M.E."/>
        </authorList>
    </citation>
    <scope>NUCLEOTIDE SEQUENCE</scope>
    <source>
        <strain evidence="3">ZC4RG45</strain>
    </source>
</reference>
<comment type="caution">
    <text evidence="3">The sequence shown here is derived from an EMBL/GenBank/DDBJ whole genome shotgun (WGS) entry which is preliminary data.</text>
</comment>
<dbReference type="AlphaFoldDB" id="A0A2W4L156"/>
<organism evidence="3">
    <name type="scientific">Thermocrispum agreste</name>
    <dbReference type="NCBI Taxonomy" id="37925"/>
    <lineage>
        <taxon>Bacteria</taxon>
        <taxon>Bacillati</taxon>
        <taxon>Actinomycetota</taxon>
        <taxon>Actinomycetes</taxon>
        <taxon>Pseudonocardiales</taxon>
        <taxon>Pseudonocardiaceae</taxon>
        <taxon>Thermocrispum</taxon>
    </lineage>
</organism>
<proteinExistence type="predicted"/>
<sequence length="302" mass="33048">MSARHLVRKAAEANYVTPGGWAADATGYRRWTVVDEAAGAVHTGFGVCVLDPGGTVPAHVHSFEESVYLMEGSAILDTPEGSFRLKPGDYALLPVGVPHAWRNDGSRPAKWAEMQGPVPRARYDGDTVRVPDLPAREPIPIDVRDPRTRRFGNITPAHMDVTKQSQQMLAVSASMRTALLVYSGITVKMMVDSDLGAQLTTMFMVHYDPDGAAGAHDHPFEETYLFLEGTAEAVFDGEQYLLGPGDVAWAGAGCVHGFANAGGGPLRWLETQSPQPPSRHSYRFARDWDYLRKVLEDKDSKR</sequence>
<gene>
    <name evidence="3" type="ORF">DIU77_13775</name>
</gene>
<protein>
    <submittedName>
        <fullName evidence="3">Cupin domain-containing protein</fullName>
    </submittedName>
</protein>
<dbReference type="Pfam" id="PF07883">
    <property type="entry name" value="Cupin_2"/>
    <property type="match status" value="2"/>
</dbReference>
<dbReference type="InterPro" id="IPR013096">
    <property type="entry name" value="Cupin_2"/>
</dbReference>
<feature type="domain" description="Cupin type-2" evidence="2">
    <location>
        <begin position="204"/>
        <end position="270"/>
    </location>
</feature>
<dbReference type="InterPro" id="IPR051610">
    <property type="entry name" value="GPI/OXD"/>
</dbReference>
<name>A0A2W4L156_9PSEU</name>
<accession>A0A2W4L156</accession>
<evidence type="ECO:0000313" key="3">
    <source>
        <dbReference type="EMBL" id="PZM94659.1"/>
    </source>
</evidence>
<dbReference type="InterPro" id="IPR014710">
    <property type="entry name" value="RmlC-like_jellyroll"/>
</dbReference>
<feature type="domain" description="Cupin type-2" evidence="2">
    <location>
        <begin position="47"/>
        <end position="111"/>
    </location>
</feature>